<dbReference type="EMBL" id="UGPN01000002">
    <property type="protein sequence ID" value="STY59627.1"/>
    <property type="molecule type" value="Genomic_DNA"/>
</dbReference>
<dbReference type="Pfam" id="PF02615">
    <property type="entry name" value="Ldh_2"/>
    <property type="match status" value="1"/>
</dbReference>
<dbReference type="EC" id="1.1.1.130" evidence="1"/>
<dbReference type="InterPro" id="IPR036111">
    <property type="entry name" value="Mal/L-sulfo/L-lacto_DH-like_sf"/>
</dbReference>
<dbReference type="Gene3D" id="3.30.60.50">
    <property type="entry name" value="Hypothetical oxidoreductase yiak, domain 3"/>
    <property type="match status" value="1"/>
</dbReference>
<dbReference type="STRING" id="75985.WC39_00180"/>
<keyword evidence="1" id="KW-0560">Oxidoreductase</keyword>
<dbReference type="Proteomes" id="UP000254802">
    <property type="component" value="Unassembled WGS sequence"/>
</dbReference>
<dbReference type="SUPFAM" id="SSF89733">
    <property type="entry name" value="L-sulfolactate dehydrogenase-like"/>
    <property type="match status" value="1"/>
</dbReference>
<evidence type="ECO:0000313" key="1">
    <source>
        <dbReference type="EMBL" id="STY59627.1"/>
    </source>
</evidence>
<dbReference type="AlphaFoldDB" id="A0A378MVA0"/>
<dbReference type="PANTHER" id="PTHR11091">
    <property type="entry name" value="OXIDOREDUCTASE-RELATED"/>
    <property type="match status" value="1"/>
</dbReference>
<organism evidence="1 2">
    <name type="scientific">Mannheimia haemolytica</name>
    <name type="common">Pasteurella haemolytica</name>
    <dbReference type="NCBI Taxonomy" id="75985"/>
    <lineage>
        <taxon>Bacteria</taxon>
        <taxon>Pseudomonadati</taxon>
        <taxon>Pseudomonadota</taxon>
        <taxon>Gammaproteobacteria</taxon>
        <taxon>Pasteurellales</taxon>
        <taxon>Pasteurellaceae</taxon>
        <taxon>Mannheimia</taxon>
    </lineage>
</organism>
<proteinExistence type="predicted"/>
<name>A0A378MVA0_MANHA</name>
<dbReference type="GO" id="GO:0047559">
    <property type="term" value="F:3-dehydro-L-gulonate 2-dehydrogenase activity"/>
    <property type="evidence" value="ECO:0007669"/>
    <property type="project" value="UniProtKB-EC"/>
</dbReference>
<accession>A0A378MVA0</accession>
<reference evidence="1 2" key="1">
    <citation type="submission" date="2018-06" db="EMBL/GenBank/DDBJ databases">
        <authorList>
            <consortium name="Pathogen Informatics"/>
            <person name="Doyle S."/>
        </authorList>
    </citation>
    <scope>NUCLEOTIDE SEQUENCE [LARGE SCALE GENOMIC DNA]</scope>
    <source>
        <strain evidence="1 2">NCTC10638</strain>
    </source>
</reference>
<dbReference type="InterPro" id="IPR003767">
    <property type="entry name" value="Malate/L-lactate_DH-like"/>
</dbReference>
<protein>
    <submittedName>
        <fullName evidence="1">2,3-diketo-L-gulonate reductase</fullName>
        <ecNumber evidence="1">1.1.1.130</ecNumber>
    </submittedName>
</protein>
<dbReference type="Gene3D" id="1.10.1530.10">
    <property type="match status" value="1"/>
</dbReference>
<gene>
    <name evidence="1" type="primary">dlgD_1</name>
    <name evidence="1" type="ORF">NCTC10638_00805</name>
</gene>
<dbReference type="PANTHER" id="PTHR11091:SF3">
    <property type="entry name" value="2,3-DIKETO-L-GULONATE REDUCTASE"/>
    <property type="match status" value="1"/>
</dbReference>
<evidence type="ECO:0000313" key="2">
    <source>
        <dbReference type="Proteomes" id="UP000254802"/>
    </source>
</evidence>
<dbReference type="InterPro" id="IPR043144">
    <property type="entry name" value="Mal/L-sulf/L-lact_DH-like_ah"/>
</dbReference>
<sequence length="181" mass="20115">MPYRTNPLIIAVPTNPITMVDMSCSMYSYGMLEVHRLAGRQTFVDAGFDDDGNPTRDPATVEKNRRLMPMGFWKGSGLSIVLDMIATLLSNGESTAAVTEDKDDEYCVSQVYIAIEVDRLIDGKTKDEKLNRIMEYVKTAERADPDVAVRLPGHEFTQILADNKANGIPVDDTVWAKLQAL</sequence>